<dbReference type="RefSeq" id="WP_157590735.1">
    <property type="nucleotide sequence ID" value="NZ_WPIN01000028.1"/>
</dbReference>
<gene>
    <name evidence="2" type="ORF">GO755_38345</name>
</gene>
<dbReference type="InterPro" id="IPR011990">
    <property type="entry name" value="TPR-like_helical_dom_sf"/>
</dbReference>
<keyword evidence="1" id="KW-0732">Signal</keyword>
<keyword evidence="3" id="KW-1185">Reference proteome</keyword>
<organism evidence="2 3">
    <name type="scientific">Spirosoma arboris</name>
    <dbReference type="NCBI Taxonomy" id="2682092"/>
    <lineage>
        <taxon>Bacteria</taxon>
        <taxon>Pseudomonadati</taxon>
        <taxon>Bacteroidota</taxon>
        <taxon>Cytophagia</taxon>
        <taxon>Cytophagales</taxon>
        <taxon>Cytophagaceae</taxon>
        <taxon>Spirosoma</taxon>
    </lineage>
</organism>
<dbReference type="Pfam" id="PF11138">
    <property type="entry name" value="DUF2911"/>
    <property type="match status" value="1"/>
</dbReference>
<evidence type="ECO:0000313" key="2">
    <source>
        <dbReference type="EMBL" id="MVM35937.1"/>
    </source>
</evidence>
<dbReference type="AlphaFoldDB" id="A0A7K1SQ84"/>
<dbReference type="Proteomes" id="UP000436006">
    <property type="component" value="Unassembled WGS sequence"/>
</dbReference>
<evidence type="ECO:0000256" key="1">
    <source>
        <dbReference type="SAM" id="SignalP"/>
    </source>
</evidence>
<comment type="caution">
    <text evidence="2">The sequence shown here is derived from an EMBL/GenBank/DDBJ whole genome shotgun (WGS) entry which is preliminary data.</text>
</comment>
<dbReference type="Gene3D" id="1.25.40.10">
    <property type="entry name" value="Tetratricopeptide repeat domain"/>
    <property type="match status" value="1"/>
</dbReference>
<protein>
    <submittedName>
        <fullName evidence="2">DUF2911 domain-containing protein</fullName>
    </submittedName>
</protein>
<feature type="chain" id="PRO_5029836786" evidence="1">
    <location>
        <begin position="26"/>
        <end position="284"/>
    </location>
</feature>
<sequence>MKSNLLASISATLLLTVSSITIATAQLKIPAASPLQTTKQGFALGDITLEYSRPATKNRVIFGDLVPYGKVWRTGANATSKITFSSDVKLGGKDVKAGTYGLFTIPGKTSWEVMLSKDLDLGANVADYKLANEVVRVQVKPTSLPNKLETFTINIADILPSSATLEIMWDNTRVPVSITADIDKTITKNIEASMASDKPAYFEAASYYYDANRDLPKALGWVTKAVEQNPKAFWVMLLKARIELKLKDKQNAIASAQKTVTLATEAKNGDYVKMAEDLIASAKK</sequence>
<proteinExistence type="predicted"/>
<feature type="signal peptide" evidence="1">
    <location>
        <begin position="1"/>
        <end position="25"/>
    </location>
</feature>
<evidence type="ECO:0000313" key="3">
    <source>
        <dbReference type="Proteomes" id="UP000436006"/>
    </source>
</evidence>
<dbReference type="SUPFAM" id="SSF81901">
    <property type="entry name" value="HCP-like"/>
    <property type="match status" value="1"/>
</dbReference>
<accession>A0A7K1SQ84</accession>
<name>A0A7K1SQ84_9BACT</name>
<reference evidence="2 3" key="1">
    <citation type="submission" date="2019-12" db="EMBL/GenBank/DDBJ databases">
        <title>Spirosoma sp. HMF4905 genome sequencing and assembly.</title>
        <authorList>
            <person name="Kang H."/>
            <person name="Cha I."/>
            <person name="Kim H."/>
            <person name="Joh K."/>
        </authorList>
    </citation>
    <scope>NUCLEOTIDE SEQUENCE [LARGE SCALE GENOMIC DNA]</scope>
    <source>
        <strain evidence="2 3">HMF4905</strain>
    </source>
</reference>
<dbReference type="InterPro" id="IPR021314">
    <property type="entry name" value="DUF2911"/>
</dbReference>
<dbReference type="EMBL" id="WPIN01000028">
    <property type="protein sequence ID" value="MVM35937.1"/>
    <property type="molecule type" value="Genomic_DNA"/>
</dbReference>